<keyword evidence="3" id="KW-1185">Reference proteome</keyword>
<dbReference type="InParanoid" id="B9S0P9"/>
<dbReference type="SUPFAM" id="SSF53098">
    <property type="entry name" value="Ribonuclease H-like"/>
    <property type="match status" value="1"/>
</dbReference>
<keyword evidence="2" id="KW-0396">Initiation factor</keyword>
<dbReference type="GO" id="GO:0003676">
    <property type="term" value="F:nucleic acid binding"/>
    <property type="evidence" value="ECO:0007669"/>
    <property type="project" value="InterPro"/>
</dbReference>
<reference evidence="3" key="1">
    <citation type="journal article" date="2010" name="Nat. Biotechnol.">
        <title>Draft genome sequence of the oilseed species Ricinus communis.</title>
        <authorList>
            <person name="Chan A.P."/>
            <person name="Crabtree J."/>
            <person name="Zhao Q."/>
            <person name="Lorenzi H."/>
            <person name="Orvis J."/>
            <person name="Puiu D."/>
            <person name="Melake-Berhan A."/>
            <person name="Jones K.M."/>
            <person name="Redman J."/>
            <person name="Chen G."/>
            <person name="Cahoon E.B."/>
            <person name="Gedil M."/>
            <person name="Stanke M."/>
            <person name="Haas B.J."/>
            <person name="Wortman J.R."/>
            <person name="Fraser-Liggett C.M."/>
            <person name="Ravel J."/>
            <person name="Rabinowicz P.D."/>
        </authorList>
    </citation>
    <scope>NUCLEOTIDE SEQUENCE [LARGE SCALE GENOMIC DNA]</scope>
    <source>
        <strain evidence="3">cv. Hale</strain>
    </source>
</reference>
<dbReference type="AlphaFoldDB" id="B9S0P9"/>
<evidence type="ECO:0000259" key="1">
    <source>
        <dbReference type="PROSITE" id="PS50822"/>
    </source>
</evidence>
<feature type="domain" description="Piwi" evidence="1">
    <location>
        <begin position="17"/>
        <end position="119"/>
    </location>
</feature>
<sequence>MLTIFISCLNGGKYLQILICVLAKKDHSYNNLKLISETKVGIVAQCCSFKNAPRTKTQFLTNLALKINVRLGGSNMELFKQPQCLRSKGHVMFIGTEVNHLVSYNSTCPSIVDVVVITN</sequence>
<dbReference type="Gene3D" id="3.40.50.2300">
    <property type="match status" value="1"/>
</dbReference>
<dbReference type="InterPro" id="IPR012337">
    <property type="entry name" value="RNaseH-like_sf"/>
</dbReference>
<evidence type="ECO:0000313" key="2">
    <source>
        <dbReference type="EMBL" id="EEF42817.1"/>
    </source>
</evidence>
<dbReference type="STRING" id="3988.B9S0P9"/>
<protein>
    <submittedName>
        <fullName evidence="2">Eukaryotic translation initiation factor 2c, putative</fullName>
    </submittedName>
</protein>
<dbReference type="GO" id="GO:0003743">
    <property type="term" value="F:translation initiation factor activity"/>
    <property type="evidence" value="ECO:0007669"/>
    <property type="project" value="UniProtKB-KW"/>
</dbReference>
<proteinExistence type="predicted"/>
<accession>B9S0P9</accession>
<dbReference type="eggNOG" id="KOG1041">
    <property type="taxonomic scope" value="Eukaryota"/>
</dbReference>
<dbReference type="PANTHER" id="PTHR22891">
    <property type="entry name" value="EUKARYOTIC TRANSLATION INITIATION FACTOR 2C"/>
    <property type="match status" value="1"/>
</dbReference>
<organism evidence="2 3">
    <name type="scientific">Ricinus communis</name>
    <name type="common">Castor bean</name>
    <dbReference type="NCBI Taxonomy" id="3988"/>
    <lineage>
        <taxon>Eukaryota</taxon>
        <taxon>Viridiplantae</taxon>
        <taxon>Streptophyta</taxon>
        <taxon>Embryophyta</taxon>
        <taxon>Tracheophyta</taxon>
        <taxon>Spermatophyta</taxon>
        <taxon>Magnoliopsida</taxon>
        <taxon>eudicotyledons</taxon>
        <taxon>Gunneridae</taxon>
        <taxon>Pentapetalae</taxon>
        <taxon>rosids</taxon>
        <taxon>fabids</taxon>
        <taxon>Malpighiales</taxon>
        <taxon>Euphorbiaceae</taxon>
        <taxon>Acalyphoideae</taxon>
        <taxon>Acalypheae</taxon>
        <taxon>Ricinus</taxon>
    </lineage>
</organism>
<dbReference type="EMBL" id="EQ973838">
    <property type="protein sequence ID" value="EEF42817.1"/>
    <property type="molecule type" value="Genomic_DNA"/>
</dbReference>
<dbReference type="PROSITE" id="PS50822">
    <property type="entry name" value="PIWI"/>
    <property type="match status" value="1"/>
</dbReference>
<dbReference type="Proteomes" id="UP000008311">
    <property type="component" value="Unassembled WGS sequence"/>
</dbReference>
<evidence type="ECO:0000313" key="3">
    <source>
        <dbReference type="Proteomes" id="UP000008311"/>
    </source>
</evidence>
<dbReference type="Pfam" id="PF02171">
    <property type="entry name" value="Piwi"/>
    <property type="match status" value="1"/>
</dbReference>
<gene>
    <name evidence="2" type="ORF">RCOM_1694070</name>
</gene>
<name>B9S0P9_RICCO</name>
<keyword evidence="2" id="KW-0648">Protein biosynthesis</keyword>
<dbReference type="InterPro" id="IPR003165">
    <property type="entry name" value="Piwi"/>
</dbReference>